<dbReference type="Pfam" id="PF00696">
    <property type="entry name" value="AA_kinase"/>
    <property type="match status" value="1"/>
</dbReference>
<comment type="caution">
    <text evidence="8">The sequence shown here is derived from an EMBL/GenBank/DDBJ whole genome shotgun (WGS) entry which is preliminary data.</text>
</comment>
<evidence type="ECO:0000256" key="4">
    <source>
        <dbReference type="ARBA" id="ARBA00022777"/>
    </source>
</evidence>
<evidence type="ECO:0000256" key="1">
    <source>
        <dbReference type="ARBA" id="ARBA00010122"/>
    </source>
</evidence>
<organism evidence="8">
    <name type="scientific">bioreactor metagenome</name>
    <dbReference type="NCBI Taxonomy" id="1076179"/>
    <lineage>
        <taxon>unclassified sequences</taxon>
        <taxon>metagenomes</taxon>
        <taxon>ecological metagenomes</taxon>
    </lineage>
</organism>
<dbReference type="GO" id="GO:0005829">
    <property type="term" value="C:cytosol"/>
    <property type="evidence" value="ECO:0007669"/>
    <property type="project" value="TreeGrafter"/>
</dbReference>
<sequence length="137" mass="14460">MALIVQKFGGISVGNPDRIKNVAKRVAGYRSRGDKVVVVVSAMSGVTDNLIKMAKEMMPLPSEREMDMLLATGEQTTIALTAMALHSIGVPAVSLTGAQAGIVTDGHRGEENAHPVGLADVHDIDVDHIALDLGHIR</sequence>
<gene>
    <name evidence="8" type="primary">lysC_15</name>
    <name evidence="8" type="ORF">SDC9_75456</name>
</gene>
<comment type="catalytic activity">
    <reaction evidence="6">
        <text>L-aspartate + ATP = 4-phospho-L-aspartate + ADP</text>
        <dbReference type="Rhea" id="RHEA:23776"/>
        <dbReference type="ChEBI" id="CHEBI:29991"/>
        <dbReference type="ChEBI" id="CHEBI:30616"/>
        <dbReference type="ChEBI" id="CHEBI:57535"/>
        <dbReference type="ChEBI" id="CHEBI:456216"/>
        <dbReference type="EC" id="2.7.2.4"/>
    </reaction>
</comment>
<dbReference type="GO" id="GO:0009090">
    <property type="term" value="P:homoserine biosynthetic process"/>
    <property type="evidence" value="ECO:0007669"/>
    <property type="project" value="TreeGrafter"/>
</dbReference>
<dbReference type="InterPro" id="IPR001048">
    <property type="entry name" value="Asp/Glu/Uridylate_kinase"/>
</dbReference>
<evidence type="ECO:0000256" key="6">
    <source>
        <dbReference type="ARBA" id="ARBA00047872"/>
    </source>
</evidence>
<dbReference type="PANTHER" id="PTHR21499">
    <property type="entry name" value="ASPARTATE KINASE"/>
    <property type="match status" value="1"/>
</dbReference>
<protein>
    <submittedName>
        <fullName evidence="8">Aspartate kinase Ask LysC</fullName>
        <ecNumber evidence="8">2.7.2.4</ecNumber>
    </submittedName>
</protein>
<evidence type="ECO:0000313" key="8">
    <source>
        <dbReference type="EMBL" id="MPM28918.1"/>
    </source>
</evidence>
<dbReference type="PANTHER" id="PTHR21499:SF3">
    <property type="entry name" value="ASPARTOKINASE"/>
    <property type="match status" value="1"/>
</dbReference>
<keyword evidence="5" id="KW-0067">ATP-binding</keyword>
<keyword evidence="4 8" id="KW-0418">Kinase</keyword>
<evidence type="ECO:0000259" key="7">
    <source>
        <dbReference type="Pfam" id="PF00696"/>
    </source>
</evidence>
<accession>A0A644YLP5</accession>
<feature type="domain" description="Aspartate/glutamate/uridylate kinase" evidence="7">
    <location>
        <begin position="3"/>
        <end position="108"/>
    </location>
</feature>
<name>A0A644YLP5_9ZZZZ</name>
<dbReference type="GO" id="GO:0005524">
    <property type="term" value="F:ATP binding"/>
    <property type="evidence" value="ECO:0007669"/>
    <property type="project" value="UniProtKB-KW"/>
</dbReference>
<dbReference type="Gene3D" id="3.40.1160.10">
    <property type="entry name" value="Acetylglutamate kinase-like"/>
    <property type="match status" value="1"/>
</dbReference>
<evidence type="ECO:0000256" key="2">
    <source>
        <dbReference type="ARBA" id="ARBA00022679"/>
    </source>
</evidence>
<dbReference type="GO" id="GO:0009089">
    <property type="term" value="P:lysine biosynthetic process via diaminopimelate"/>
    <property type="evidence" value="ECO:0007669"/>
    <property type="project" value="TreeGrafter"/>
</dbReference>
<proteinExistence type="inferred from homology"/>
<dbReference type="InterPro" id="IPR036393">
    <property type="entry name" value="AceGlu_kinase-like_sf"/>
</dbReference>
<dbReference type="SUPFAM" id="SSF53633">
    <property type="entry name" value="Carbamate kinase-like"/>
    <property type="match status" value="1"/>
</dbReference>
<dbReference type="EMBL" id="VSSQ01005380">
    <property type="protein sequence ID" value="MPM28918.1"/>
    <property type="molecule type" value="Genomic_DNA"/>
</dbReference>
<evidence type="ECO:0000256" key="5">
    <source>
        <dbReference type="ARBA" id="ARBA00022840"/>
    </source>
</evidence>
<keyword evidence="2 8" id="KW-0808">Transferase</keyword>
<dbReference type="EC" id="2.7.2.4" evidence="8"/>
<dbReference type="GO" id="GO:0004072">
    <property type="term" value="F:aspartate kinase activity"/>
    <property type="evidence" value="ECO:0007669"/>
    <property type="project" value="UniProtKB-EC"/>
</dbReference>
<evidence type="ECO:0000256" key="3">
    <source>
        <dbReference type="ARBA" id="ARBA00022741"/>
    </source>
</evidence>
<dbReference type="AlphaFoldDB" id="A0A644YLP5"/>
<keyword evidence="3" id="KW-0547">Nucleotide-binding</keyword>
<reference evidence="8" key="1">
    <citation type="submission" date="2019-08" db="EMBL/GenBank/DDBJ databases">
        <authorList>
            <person name="Kucharzyk K."/>
            <person name="Murdoch R.W."/>
            <person name="Higgins S."/>
            <person name="Loffler F."/>
        </authorList>
    </citation>
    <scope>NUCLEOTIDE SEQUENCE</scope>
</reference>
<comment type="similarity">
    <text evidence="1">Belongs to the aspartokinase family.</text>
</comment>